<accession>A0ABM8YLN3</accession>
<protein>
    <recommendedName>
        <fullName evidence="4">Paeninodin family lasso peptide</fullName>
    </recommendedName>
</protein>
<evidence type="ECO:0000313" key="3">
    <source>
        <dbReference type="Proteomes" id="UP000789833"/>
    </source>
</evidence>
<sequence>MKGGDGMKRRWENLSLEVLDISMTMNGPGNANADCFDVSDGRTETHPGRSNASCKNPGPGQDPFDS</sequence>
<name>A0ABM8YLN3_9BACI</name>
<evidence type="ECO:0008006" key="4">
    <source>
        <dbReference type="Google" id="ProtNLM"/>
    </source>
</evidence>
<dbReference type="Proteomes" id="UP000789833">
    <property type="component" value="Unassembled WGS sequence"/>
</dbReference>
<dbReference type="NCBIfam" id="NF033524">
    <property type="entry name" value="lasso_PadeA_fam"/>
    <property type="match status" value="1"/>
</dbReference>
<proteinExistence type="predicted"/>
<dbReference type="EMBL" id="CAKJTJ010000006">
    <property type="protein sequence ID" value="CAG9620751.1"/>
    <property type="molecule type" value="Genomic_DNA"/>
</dbReference>
<evidence type="ECO:0000313" key="2">
    <source>
        <dbReference type="EMBL" id="CAG9620751.1"/>
    </source>
</evidence>
<organism evidence="2 3">
    <name type="scientific">Sutcliffiella rhizosphaerae</name>
    <dbReference type="NCBI Taxonomy" id="2880967"/>
    <lineage>
        <taxon>Bacteria</taxon>
        <taxon>Bacillati</taxon>
        <taxon>Bacillota</taxon>
        <taxon>Bacilli</taxon>
        <taxon>Bacillales</taxon>
        <taxon>Bacillaceae</taxon>
        <taxon>Sutcliffiella</taxon>
    </lineage>
</organism>
<comment type="caution">
    <text evidence="2">The sequence shown here is derived from an EMBL/GenBank/DDBJ whole genome shotgun (WGS) entry which is preliminary data.</text>
</comment>
<gene>
    <name evidence="2" type="ORF">BACCIP111883_01521</name>
</gene>
<keyword evidence="3" id="KW-1185">Reference proteome</keyword>
<reference evidence="2 3" key="1">
    <citation type="submission" date="2021-10" db="EMBL/GenBank/DDBJ databases">
        <authorList>
            <person name="Criscuolo A."/>
        </authorList>
    </citation>
    <scope>NUCLEOTIDE SEQUENCE [LARGE SCALE GENOMIC DNA]</scope>
    <source>
        <strain evidence="3">CIP 111883</strain>
    </source>
</reference>
<feature type="region of interest" description="Disordered" evidence="1">
    <location>
        <begin position="28"/>
        <end position="66"/>
    </location>
</feature>
<dbReference type="InterPro" id="IPR049825">
    <property type="entry name" value="Lasso_PadeA-like"/>
</dbReference>
<evidence type="ECO:0000256" key="1">
    <source>
        <dbReference type="SAM" id="MobiDB-lite"/>
    </source>
</evidence>